<dbReference type="InterPro" id="IPR003959">
    <property type="entry name" value="ATPase_AAA_core"/>
</dbReference>
<dbReference type="GO" id="GO:0016887">
    <property type="term" value="F:ATP hydrolysis activity"/>
    <property type="evidence" value="ECO:0007669"/>
    <property type="project" value="InterPro"/>
</dbReference>
<keyword evidence="7 12" id="KW-0067">ATP-binding</keyword>
<dbReference type="GO" id="GO:0005654">
    <property type="term" value="C:nucleoplasm"/>
    <property type="evidence" value="ECO:0007669"/>
    <property type="project" value="Ensembl"/>
</dbReference>
<dbReference type="PROSITE" id="PS51038">
    <property type="entry name" value="BAH"/>
    <property type="match status" value="1"/>
</dbReference>
<comment type="subcellular location">
    <subcellularLocation>
        <location evidence="1 12">Nucleus</location>
    </subcellularLocation>
</comment>
<evidence type="ECO:0000256" key="9">
    <source>
        <dbReference type="ARBA" id="ARBA00023125"/>
    </source>
</evidence>
<feature type="region of interest" description="Disordered" evidence="13">
    <location>
        <begin position="317"/>
        <end position="352"/>
    </location>
</feature>
<dbReference type="GO" id="GO:0000781">
    <property type="term" value="C:chromosome, telomeric region"/>
    <property type="evidence" value="ECO:0007669"/>
    <property type="project" value="Ensembl"/>
</dbReference>
<evidence type="ECO:0000313" key="16">
    <source>
        <dbReference type="Proteomes" id="UP000694421"/>
    </source>
</evidence>
<keyword evidence="5" id="KW-0479">Metal-binding</keyword>
<evidence type="ECO:0000256" key="11">
    <source>
        <dbReference type="ARBA" id="ARBA00046605"/>
    </source>
</evidence>
<dbReference type="Pfam" id="PF22606">
    <property type="entry name" value="Cdc6-ORC-like_ATPase_lid"/>
    <property type="match status" value="1"/>
</dbReference>
<dbReference type="CDD" id="cd08768">
    <property type="entry name" value="Cdc6_C"/>
    <property type="match status" value="1"/>
</dbReference>
<dbReference type="GO" id="GO:0003688">
    <property type="term" value="F:DNA replication origin binding"/>
    <property type="evidence" value="ECO:0007669"/>
    <property type="project" value="TreeGrafter"/>
</dbReference>
<protein>
    <recommendedName>
        <fullName evidence="3 12">Origin recognition complex subunit 1</fullName>
    </recommendedName>
</protein>
<dbReference type="Ensembl" id="ENSSMRT00000027577.1">
    <property type="protein sequence ID" value="ENSSMRP00000023547.1"/>
    <property type="gene ID" value="ENSSMRG00000018268.1"/>
</dbReference>
<comment type="similarity">
    <text evidence="2 12">Belongs to the ORC1 family.</text>
</comment>
<proteinExistence type="inferred from homology"/>
<evidence type="ECO:0000256" key="5">
    <source>
        <dbReference type="ARBA" id="ARBA00022723"/>
    </source>
</evidence>
<dbReference type="Pfam" id="PF01426">
    <property type="entry name" value="BAH"/>
    <property type="match status" value="1"/>
</dbReference>
<dbReference type="InterPro" id="IPR001025">
    <property type="entry name" value="BAH_dom"/>
</dbReference>
<dbReference type="Pfam" id="PF09079">
    <property type="entry name" value="WHD_Cdc6"/>
    <property type="match status" value="1"/>
</dbReference>
<dbReference type="SMART" id="SM01074">
    <property type="entry name" value="Cdc6_C"/>
    <property type="match status" value="1"/>
</dbReference>
<dbReference type="InterPro" id="IPR050311">
    <property type="entry name" value="ORC1/CDC6"/>
</dbReference>
<dbReference type="Gene3D" id="3.40.50.300">
    <property type="entry name" value="P-loop containing nucleotide triphosphate hydrolases"/>
    <property type="match status" value="1"/>
</dbReference>
<evidence type="ECO:0000256" key="10">
    <source>
        <dbReference type="ARBA" id="ARBA00023242"/>
    </source>
</evidence>
<dbReference type="Gene3D" id="2.30.30.490">
    <property type="match status" value="1"/>
</dbReference>
<feature type="domain" description="BAH" evidence="14">
    <location>
        <begin position="41"/>
        <end position="163"/>
    </location>
</feature>
<reference evidence="15" key="2">
    <citation type="submission" date="2025-09" db="UniProtKB">
        <authorList>
            <consortium name="Ensembl"/>
        </authorList>
    </citation>
    <scope>IDENTIFICATION</scope>
</reference>
<evidence type="ECO:0000259" key="14">
    <source>
        <dbReference type="PROSITE" id="PS51038"/>
    </source>
</evidence>
<comment type="subunit">
    <text evidence="12">ORC is composed of six subunits.</text>
</comment>
<keyword evidence="6 12" id="KW-0547">Nucleotide-binding</keyword>
<dbReference type="SUPFAM" id="SSF52540">
    <property type="entry name" value="P-loop containing nucleoside triphosphate hydrolases"/>
    <property type="match status" value="1"/>
</dbReference>
<dbReference type="GO" id="GO:0005524">
    <property type="term" value="F:ATP binding"/>
    <property type="evidence" value="ECO:0007669"/>
    <property type="project" value="UniProtKB-KW"/>
</dbReference>
<evidence type="ECO:0000256" key="13">
    <source>
        <dbReference type="SAM" id="MobiDB-lite"/>
    </source>
</evidence>
<comment type="function">
    <text evidence="12">Component of the origin recognition complex (ORC) that binds origins of replication. DNA-binding is ATP-dependent, however specific DNA sequences that define origins of replication have not been identified so far. ORC is required to assemble the pre-replication complex necessary to initiate DNA replication.</text>
</comment>
<keyword evidence="8" id="KW-0460">Magnesium</keyword>
<evidence type="ECO:0000256" key="12">
    <source>
        <dbReference type="RuleBase" id="RU365058"/>
    </source>
</evidence>
<accession>A0A8D0DYD5</accession>
<evidence type="ECO:0000256" key="4">
    <source>
        <dbReference type="ARBA" id="ARBA00022705"/>
    </source>
</evidence>
<evidence type="ECO:0000256" key="6">
    <source>
        <dbReference type="ARBA" id="ARBA00022741"/>
    </source>
</evidence>
<dbReference type="AlphaFoldDB" id="A0A8D0DYD5"/>
<dbReference type="FunFam" id="1.10.8.60:FF:000062">
    <property type="entry name" value="Origin recognition complex subunit 1"/>
    <property type="match status" value="1"/>
</dbReference>
<evidence type="ECO:0000256" key="7">
    <source>
        <dbReference type="ARBA" id="ARBA00022840"/>
    </source>
</evidence>
<dbReference type="PANTHER" id="PTHR10763">
    <property type="entry name" value="CELL DIVISION CONTROL PROTEIN 6-RELATED"/>
    <property type="match status" value="1"/>
</dbReference>
<dbReference type="OMA" id="CEVPVCK"/>
<keyword evidence="16" id="KW-1185">Reference proteome</keyword>
<dbReference type="GO" id="GO:0005664">
    <property type="term" value="C:nuclear origin of replication recognition complex"/>
    <property type="evidence" value="ECO:0007669"/>
    <property type="project" value="Ensembl"/>
</dbReference>
<dbReference type="CDD" id="cd00009">
    <property type="entry name" value="AAA"/>
    <property type="match status" value="1"/>
</dbReference>
<feature type="region of interest" description="Disordered" evidence="13">
    <location>
        <begin position="367"/>
        <end position="409"/>
    </location>
</feature>
<keyword evidence="9 12" id="KW-0238">DNA-binding</keyword>
<comment type="subunit">
    <text evidence="11">Component of ORC, a complex composed of at least 6 subunits: ORC1, ORC2, ORC3, ORC4, ORC5 and ORC6. ORC is regulated in a cell-cycle dependent manner. It is sequentially assembled at the exit from anaphase of mitosis and disassembled as cells enter S phase. Interacts with CDC6 and KAT7/HBO1. Interacts with LRWD1 predominantly during the G1 phase and with less affinity during mitosis, when phosphorylated.</text>
</comment>
<evidence type="ECO:0000256" key="2">
    <source>
        <dbReference type="ARBA" id="ARBA00008398"/>
    </source>
</evidence>
<dbReference type="InterPro" id="IPR054425">
    <property type="entry name" value="Cdc6_ORC1-like_ATPase_lid"/>
</dbReference>
<keyword evidence="10 12" id="KW-0539">Nucleus</keyword>
<dbReference type="InterPro" id="IPR003593">
    <property type="entry name" value="AAA+_ATPase"/>
</dbReference>
<dbReference type="GO" id="GO:0006270">
    <property type="term" value="P:DNA replication initiation"/>
    <property type="evidence" value="ECO:0007669"/>
    <property type="project" value="Ensembl"/>
</dbReference>
<dbReference type="Pfam" id="PF00004">
    <property type="entry name" value="AAA"/>
    <property type="match status" value="1"/>
</dbReference>
<dbReference type="GO" id="GO:0046872">
    <property type="term" value="F:metal ion binding"/>
    <property type="evidence" value="ECO:0007669"/>
    <property type="project" value="UniProtKB-KW"/>
</dbReference>
<sequence length="886" mass="99803">MPTRSQRKRIYSWIGKAIYSDDQLQVSHYRGISVKSEKSGGDIFPGDFVLIEGKDKDQHFVARLVKLYENGSQEKHAVVQWFSRLEELPLCQQMSLGEESSQEIFLNENAEWDTDIIATSIITSFTVIPLSLYEELPTMPKNDFIFFLRKSWDGKKFKPLPPGLLAELKDSGKIKKKNLNFAAEDPQTPSGTVSFLEEDDESVARNTRRSKNKTEMKSRPSASKSPLSKQRHSQRIAHGTETPGAKKKLQLNSPTKSPRIKFTERDLIELLDCDFVEPLEQSTLKRKVSFTGIKGSPSKISCTIDEEDLFVDIKPLSRKSGRNSTDVKSASQGIQDSSMKAKNSSVKENVSCSDGVATQDKICKTPQKSKDIKNEGAIPKSFRKNQQSLEEQPVSDARNPLLTPRSRRKCAQVTAIRIAQQFSTEQTSGDSDSEDDYLSPLDNSDSSGSSDEEYRKTPKQQMKSSSKISKHPAAHTPTKSPCKTSEPRTPKTPRNATPRIRSRKQAAQKPANILEETRIRLHVSAVPETLPCREKEFQDIYNFIESKLIDGTGGCMYISGVPGTGKTATVHEVIRCLEQAAESNELPSFQFVEINGMKLTDPHQAYVQILKLLTGQKASATHAAVLLEKMFCTPKSKRKPIILVVDELDLLWTRKQNVMYNLFDWPTQKHAKLIVLAIANTMDLPERIMLNRVSSRLGLTRMSFQPYTYKQLQQIILSRMGKLKTFEEDAIQFVSRKVAALSGDARRCLDICRRSTEICELPSQKNACGIVRMAHVMEAIDEMFSSPYISTIRNASLQEQTFLKAIIAEFRRSGLEEATVQQVFQQHVALCRIEGLQTPTVSDIMAISSRLSACRLLLAESSHKYLLMRLRLNVSQDDVMYALKEE</sequence>
<dbReference type="SMART" id="SM00439">
    <property type="entry name" value="BAH"/>
    <property type="match status" value="1"/>
</dbReference>
<dbReference type="InterPro" id="IPR027417">
    <property type="entry name" value="P-loop_NTPase"/>
</dbReference>
<dbReference type="FunFam" id="3.40.50.300:FF:000199">
    <property type="entry name" value="Origin recognition complex subunit 1"/>
    <property type="match status" value="1"/>
</dbReference>
<dbReference type="GO" id="GO:0033314">
    <property type="term" value="P:mitotic DNA replication checkpoint signaling"/>
    <property type="evidence" value="ECO:0007669"/>
    <property type="project" value="TreeGrafter"/>
</dbReference>
<organism evidence="15 16">
    <name type="scientific">Salvator merianae</name>
    <name type="common">Argentine black and white tegu</name>
    <name type="synonym">Tupinambis merianae</name>
    <dbReference type="NCBI Taxonomy" id="96440"/>
    <lineage>
        <taxon>Eukaryota</taxon>
        <taxon>Metazoa</taxon>
        <taxon>Chordata</taxon>
        <taxon>Craniata</taxon>
        <taxon>Vertebrata</taxon>
        <taxon>Euteleostomi</taxon>
        <taxon>Lepidosauria</taxon>
        <taxon>Squamata</taxon>
        <taxon>Bifurcata</taxon>
        <taxon>Unidentata</taxon>
        <taxon>Episquamata</taxon>
        <taxon>Laterata</taxon>
        <taxon>Teiioidea</taxon>
        <taxon>Teiidae</taxon>
        <taxon>Salvator</taxon>
    </lineage>
</organism>
<name>A0A8D0DYD5_SALMN</name>
<dbReference type="PANTHER" id="PTHR10763:SF23">
    <property type="entry name" value="ORIGIN RECOGNITION COMPLEX SUBUNIT 1"/>
    <property type="match status" value="1"/>
</dbReference>
<reference evidence="15" key="1">
    <citation type="submission" date="2025-08" db="UniProtKB">
        <authorList>
            <consortium name="Ensembl"/>
        </authorList>
    </citation>
    <scope>IDENTIFICATION</scope>
</reference>
<evidence type="ECO:0000256" key="1">
    <source>
        <dbReference type="ARBA" id="ARBA00004123"/>
    </source>
</evidence>
<feature type="compositionally biased region" description="Polar residues" evidence="13">
    <location>
        <begin position="421"/>
        <end position="430"/>
    </location>
</feature>
<dbReference type="Proteomes" id="UP000694421">
    <property type="component" value="Unplaced"/>
</dbReference>
<evidence type="ECO:0000256" key="8">
    <source>
        <dbReference type="ARBA" id="ARBA00022842"/>
    </source>
</evidence>
<evidence type="ECO:0000313" key="15">
    <source>
        <dbReference type="Ensembl" id="ENSSMRP00000023547.1"/>
    </source>
</evidence>
<dbReference type="Gene3D" id="1.10.8.60">
    <property type="match status" value="1"/>
</dbReference>
<feature type="region of interest" description="Disordered" evidence="13">
    <location>
        <begin position="421"/>
        <end position="511"/>
    </location>
</feature>
<dbReference type="SMART" id="SM00382">
    <property type="entry name" value="AAA"/>
    <property type="match status" value="1"/>
</dbReference>
<dbReference type="InterPro" id="IPR015163">
    <property type="entry name" value="Cdc6_C"/>
</dbReference>
<evidence type="ECO:0000256" key="3">
    <source>
        <dbReference type="ARBA" id="ARBA00019081"/>
    </source>
</evidence>
<feature type="compositionally biased region" description="Low complexity" evidence="13">
    <location>
        <begin position="439"/>
        <end position="449"/>
    </location>
</feature>
<dbReference type="GO" id="GO:0003682">
    <property type="term" value="F:chromatin binding"/>
    <property type="evidence" value="ECO:0007669"/>
    <property type="project" value="InterPro"/>
</dbReference>
<feature type="region of interest" description="Disordered" evidence="13">
    <location>
        <begin position="181"/>
        <end position="257"/>
    </location>
</feature>
<dbReference type="InterPro" id="IPR043151">
    <property type="entry name" value="BAH_sf"/>
</dbReference>
<dbReference type="GeneTree" id="ENSGT00530000063498"/>
<feature type="compositionally biased region" description="Polar residues" evidence="13">
    <location>
        <begin position="322"/>
        <end position="352"/>
    </location>
</feature>
<keyword evidence="4 12" id="KW-0235">DNA replication</keyword>